<dbReference type="InterPro" id="IPR010297">
    <property type="entry name" value="DUF900_hydrolase"/>
</dbReference>
<feature type="compositionally biased region" description="Polar residues" evidence="1">
    <location>
        <begin position="442"/>
        <end position="452"/>
    </location>
</feature>
<name>A0A368YTL5_9HYPH</name>
<dbReference type="Gene3D" id="3.40.50.1820">
    <property type="entry name" value="alpha/beta hydrolase"/>
    <property type="match status" value="1"/>
</dbReference>
<evidence type="ECO:0000313" key="2">
    <source>
        <dbReference type="EMBL" id="RCW82596.1"/>
    </source>
</evidence>
<organism evidence="2 3">
    <name type="scientific">Phyllobacterium bourgognense</name>
    <dbReference type="NCBI Taxonomy" id="314236"/>
    <lineage>
        <taxon>Bacteria</taxon>
        <taxon>Pseudomonadati</taxon>
        <taxon>Pseudomonadota</taxon>
        <taxon>Alphaproteobacteria</taxon>
        <taxon>Hyphomicrobiales</taxon>
        <taxon>Phyllobacteriaceae</taxon>
        <taxon>Phyllobacterium</taxon>
    </lineage>
</organism>
<proteinExistence type="predicted"/>
<accession>A0A368YTL5</accession>
<dbReference type="EMBL" id="QPJM01000007">
    <property type="protein sequence ID" value="RCW82596.1"/>
    <property type="molecule type" value="Genomic_DNA"/>
</dbReference>
<dbReference type="Proteomes" id="UP000253324">
    <property type="component" value="Unassembled WGS sequence"/>
</dbReference>
<evidence type="ECO:0000256" key="1">
    <source>
        <dbReference type="SAM" id="MobiDB-lite"/>
    </source>
</evidence>
<protein>
    <submittedName>
        <fullName evidence="2">Esterase/lipase superfamily enzyme</fullName>
    </submittedName>
</protein>
<sequence length="452" mass="49245">MVSRAILKHYNWSPAAISSSESIDMHDTSGAIELLPPPRCNRVAALPVLGLLLTLALAGCAGHAKGVMTPVAVTGATGGSTVDMLVVTSRVPSHDPATLFTGERSPTPYLTDITVSIPSDAKRKAGTVQWPKKVPPNPETDFAVTKVQQLNSPEEGRAWFRQHVVNGHAMVFVHGFNNRYEDSVFRFAQIVHDSKAKVTPILFTWPSRARVFDYNYDKESTNFSRTALEQGLQTLSKDKDVKEITVMAHSMGTWLAMESLRQMAIRDGRVQPKIKNVILASPDIDVDVFARQWNELGKDKPKITIFVSQDDRALKVSRLISGDVDRLGAINPAAEPYKTKLEAAGITVVDLTQVKTDDGLRHGKFAESPEIVQLIGQRLVTGQTLTDSDVSFADGVTAVVAGSVGTVGKVAATTVTAPLTVLEGNRIEYRRPKSDRVHETLNSKSPTPELSY</sequence>
<dbReference type="AlphaFoldDB" id="A0A368YTL5"/>
<dbReference type="PANTHER" id="PTHR36513:SF1">
    <property type="entry name" value="TRANSMEMBRANE PROTEIN"/>
    <property type="match status" value="1"/>
</dbReference>
<dbReference type="InterPro" id="IPR029058">
    <property type="entry name" value="AB_hydrolase_fold"/>
</dbReference>
<reference evidence="2 3" key="1">
    <citation type="submission" date="2018-07" db="EMBL/GenBank/DDBJ databases">
        <title>Genomic Encyclopedia of Type Strains, Phase III (KMG-III): the genomes of soil and plant-associated and newly described type strains.</title>
        <authorList>
            <person name="Whitman W."/>
        </authorList>
    </citation>
    <scope>NUCLEOTIDE SEQUENCE [LARGE SCALE GENOMIC DNA]</scope>
    <source>
        <strain evidence="2 3">31-25a</strain>
    </source>
</reference>
<gene>
    <name evidence="2" type="ORF">C7476_1076</name>
</gene>
<dbReference type="RefSeq" id="WP_245426336.1">
    <property type="nucleotide sequence ID" value="NZ_QPJM01000007.1"/>
</dbReference>
<dbReference type="SUPFAM" id="SSF53474">
    <property type="entry name" value="alpha/beta-Hydrolases"/>
    <property type="match status" value="1"/>
</dbReference>
<evidence type="ECO:0000313" key="3">
    <source>
        <dbReference type="Proteomes" id="UP000253324"/>
    </source>
</evidence>
<feature type="region of interest" description="Disordered" evidence="1">
    <location>
        <begin position="433"/>
        <end position="452"/>
    </location>
</feature>
<keyword evidence="3" id="KW-1185">Reference proteome</keyword>
<dbReference type="Pfam" id="PF05990">
    <property type="entry name" value="DUF900"/>
    <property type="match status" value="1"/>
</dbReference>
<comment type="caution">
    <text evidence="2">The sequence shown here is derived from an EMBL/GenBank/DDBJ whole genome shotgun (WGS) entry which is preliminary data.</text>
</comment>
<dbReference type="PANTHER" id="PTHR36513">
    <property type="entry name" value="ABC TRANSMEMBRANE TYPE-1 DOMAIN-CONTAINING PROTEIN"/>
    <property type="match status" value="1"/>
</dbReference>